<reference evidence="3" key="1">
    <citation type="journal article" date="2018" name="Gigascience">
        <title>Genome assembly of the Pink Ipe (Handroanthus impetiginosus, Bignoniaceae), a highly valued, ecologically keystone Neotropical timber forest tree.</title>
        <authorList>
            <person name="Silva-Junior O.B."/>
            <person name="Grattapaglia D."/>
            <person name="Novaes E."/>
            <person name="Collevatti R.G."/>
        </authorList>
    </citation>
    <scope>NUCLEOTIDE SEQUENCE [LARGE SCALE GENOMIC DNA]</scope>
    <source>
        <strain evidence="3">cv. UFG-1</strain>
    </source>
</reference>
<dbReference type="EMBL" id="NKXS01000147">
    <property type="protein sequence ID" value="PIN26134.1"/>
    <property type="molecule type" value="Genomic_DNA"/>
</dbReference>
<organism evidence="2 3">
    <name type="scientific">Handroanthus impetiginosus</name>
    <dbReference type="NCBI Taxonomy" id="429701"/>
    <lineage>
        <taxon>Eukaryota</taxon>
        <taxon>Viridiplantae</taxon>
        <taxon>Streptophyta</taxon>
        <taxon>Embryophyta</taxon>
        <taxon>Tracheophyta</taxon>
        <taxon>Spermatophyta</taxon>
        <taxon>Magnoliopsida</taxon>
        <taxon>eudicotyledons</taxon>
        <taxon>Gunneridae</taxon>
        <taxon>Pentapetalae</taxon>
        <taxon>asterids</taxon>
        <taxon>lamiids</taxon>
        <taxon>Lamiales</taxon>
        <taxon>Bignoniaceae</taxon>
        <taxon>Crescentiina</taxon>
        <taxon>Tabebuia alliance</taxon>
        <taxon>Handroanthus</taxon>
    </lineage>
</organism>
<evidence type="ECO:0000313" key="2">
    <source>
        <dbReference type="EMBL" id="PIN26134.1"/>
    </source>
</evidence>
<dbReference type="Proteomes" id="UP000231279">
    <property type="component" value="Unassembled WGS sequence"/>
</dbReference>
<name>A0A2G9I8Q3_9LAMI</name>
<proteinExistence type="predicted"/>
<evidence type="ECO:0000256" key="1">
    <source>
        <dbReference type="SAM" id="MobiDB-lite"/>
    </source>
</evidence>
<gene>
    <name evidence="2" type="ORF">CDL12_01130</name>
</gene>
<sequence length="83" mass="9440">MDRRNGAQDVKEHHNKFRISSRRQDRGKGDIEQLEPVNANYKLYSGRETLNVVSTDPHNGAQDVKGSQLDNLLTPTLSQYFPS</sequence>
<evidence type="ECO:0000313" key="3">
    <source>
        <dbReference type="Proteomes" id="UP000231279"/>
    </source>
</evidence>
<keyword evidence="3" id="KW-1185">Reference proteome</keyword>
<accession>A0A2G9I8Q3</accession>
<feature type="compositionally biased region" description="Basic and acidic residues" evidence="1">
    <location>
        <begin position="22"/>
        <end position="31"/>
    </location>
</feature>
<feature type="region of interest" description="Disordered" evidence="1">
    <location>
        <begin position="1"/>
        <end position="32"/>
    </location>
</feature>
<dbReference type="AlphaFoldDB" id="A0A2G9I8Q3"/>
<comment type="caution">
    <text evidence="2">The sequence shown here is derived from an EMBL/GenBank/DDBJ whole genome shotgun (WGS) entry which is preliminary data.</text>
</comment>
<protein>
    <submittedName>
        <fullName evidence="2">Uncharacterized protein</fullName>
    </submittedName>
</protein>
<feature type="compositionally biased region" description="Basic and acidic residues" evidence="1">
    <location>
        <begin position="1"/>
        <end position="12"/>
    </location>
</feature>